<name>A0A953L5X3_9BACT</name>
<dbReference type="InterPro" id="IPR027268">
    <property type="entry name" value="Peptidase_M4/M1_CTD_sf"/>
</dbReference>
<dbReference type="GO" id="GO:0008270">
    <property type="term" value="F:zinc ion binding"/>
    <property type="evidence" value="ECO:0007669"/>
    <property type="project" value="InterPro"/>
</dbReference>
<feature type="binding site" evidence="2">
    <location>
        <position position="367"/>
    </location>
    <ligand>
        <name>Zn(2+)</name>
        <dbReference type="ChEBI" id="CHEBI:29105"/>
        <note>catalytic</note>
    </ligand>
</feature>
<dbReference type="PANTHER" id="PTHR45726">
    <property type="entry name" value="LEUKOTRIENE A-4 HYDROLASE"/>
    <property type="match status" value="1"/>
</dbReference>
<feature type="binding site" evidence="2">
    <location>
        <position position="348"/>
    </location>
    <ligand>
        <name>Zn(2+)</name>
        <dbReference type="ChEBI" id="CHEBI:29105"/>
        <note>catalytic</note>
    </ligand>
</feature>
<keyword evidence="2" id="KW-0862">Zinc</keyword>
<dbReference type="SUPFAM" id="SSF55486">
    <property type="entry name" value="Metalloproteases ('zincins'), catalytic domain"/>
    <property type="match status" value="1"/>
</dbReference>
<feature type="active site" description="Proton donor" evidence="1">
    <location>
        <position position="433"/>
    </location>
</feature>
<evidence type="ECO:0000259" key="3">
    <source>
        <dbReference type="Pfam" id="PF01433"/>
    </source>
</evidence>
<dbReference type="Gene3D" id="1.10.390.10">
    <property type="entry name" value="Neutral Protease Domain 2"/>
    <property type="match status" value="1"/>
</dbReference>
<dbReference type="EMBL" id="JAHVHU010000003">
    <property type="protein sequence ID" value="MBY5957042.1"/>
    <property type="molecule type" value="Genomic_DNA"/>
</dbReference>
<organism evidence="4 5">
    <name type="scientific">Membranihabitans marinus</name>
    <dbReference type="NCBI Taxonomy" id="1227546"/>
    <lineage>
        <taxon>Bacteria</taxon>
        <taxon>Pseudomonadati</taxon>
        <taxon>Bacteroidota</taxon>
        <taxon>Saprospiria</taxon>
        <taxon>Saprospirales</taxon>
        <taxon>Saprospiraceae</taxon>
        <taxon>Membranihabitans</taxon>
    </lineage>
</organism>
<keyword evidence="5" id="KW-1185">Reference proteome</keyword>
<dbReference type="Proteomes" id="UP000753961">
    <property type="component" value="Unassembled WGS sequence"/>
</dbReference>
<dbReference type="AlphaFoldDB" id="A0A953L5X3"/>
<comment type="caution">
    <text evidence="4">The sequence shown here is derived from an EMBL/GenBank/DDBJ whole genome shotgun (WGS) entry which is preliminary data.</text>
</comment>
<reference evidence="4" key="1">
    <citation type="submission" date="2021-06" db="EMBL/GenBank/DDBJ databases">
        <title>44 bacteria genomes isolated from Dapeng, Shenzhen.</title>
        <authorList>
            <person name="Zheng W."/>
            <person name="Yu S."/>
            <person name="Huang Y."/>
        </authorList>
    </citation>
    <scope>NUCLEOTIDE SEQUENCE</scope>
    <source>
        <strain evidence="4">DP5N28-2</strain>
    </source>
</reference>
<evidence type="ECO:0000313" key="4">
    <source>
        <dbReference type="EMBL" id="MBY5957042.1"/>
    </source>
</evidence>
<feature type="domain" description="Peptidase M1 membrane alanine aminopeptidase" evidence="3">
    <location>
        <begin position="319"/>
        <end position="490"/>
    </location>
</feature>
<protein>
    <submittedName>
        <fullName evidence="4">M1 family metallopeptidase</fullName>
    </submittedName>
</protein>
<comment type="cofactor">
    <cofactor evidence="2">
        <name>Zn(2+)</name>
        <dbReference type="ChEBI" id="CHEBI:29105"/>
    </cofactor>
    <text evidence="2">Binds 1 zinc ion per subunit.</text>
</comment>
<dbReference type="InterPro" id="IPR014782">
    <property type="entry name" value="Peptidase_M1_dom"/>
</dbReference>
<sequence length="610" mass="70595">MRFFVLIALCFTFFNSGISQPPGYWQQEVDYTMEIFMDVEKNQFQGEQTLVYSNHSPDTLHRVFYHLYYNAFQPGSMMDVRSRTIPDPDKRVRDRIFKLTDEEIGYQKIHSLHQDGEAVTYTTQGTILEVELAQPILPGTSTTFEMRFEAQVPLQVRRTGRDSKEGIRYSMSQWYPKIAQYDQSGWHPTSYIAREFYSVWGDFDVTIHIDPAYVLGGTGDVQDPNAYQDSGNRPTKAKKTWHFIAKNVPDFVWAADPDYTYHTETSETGVQLEFFYQPGEKTQAWDQLPAAMSEAFKYASTHFGPYPYHKYAFIQGGDGGMEYPMATLITGERPLASLVGVSVHEMMHSWYQLVLGSNESLYPWMDEGFTSYGSTRIMNHLRKKGLIPGAVSENPFAATNQSYIRLVESGLEEPMTTHADHYSTNYAYGVAAYTKGALFLNQLEYVVGKEVFDRALLRYFDEWKFKHPTDEDVIRVFEKESGMILDWYREYWVQSLKWIDYAIQEVEGDEKTTITLQRKGKMPMPIDVYVQLKDGREVVHTIPLVMMRNTKSQDGDLILKGEKPWPWVNPEYTLEVDVPLEQIEQITIDKSSRMVDVNVSNNKWTNQSRP</sequence>
<feature type="active site" description="Proton acceptor" evidence="1">
    <location>
        <position position="345"/>
    </location>
</feature>
<feature type="binding site" evidence="2">
    <location>
        <position position="344"/>
    </location>
    <ligand>
        <name>Zn(2+)</name>
        <dbReference type="ChEBI" id="CHEBI:29105"/>
        <note>catalytic</note>
    </ligand>
</feature>
<dbReference type="RefSeq" id="WP_222578566.1">
    <property type="nucleotide sequence ID" value="NZ_JAHVHU010000003.1"/>
</dbReference>
<evidence type="ECO:0000256" key="2">
    <source>
        <dbReference type="PIRSR" id="PIRSR634015-3"/>
    </source>
</evidence>
<dbReference type="PANTHER" id="PTHR45726:SF3">
    <property type="entry name" value="LEUKOTRIENE A-4 HYDROLASE"/>
    <property type="match status" value="1"/>
</dbReference>
<gene>
    <name evidence="4" type="ORF">KUV50_02770</name>
</gene>
<dbReference type="GO" id="GO:0008237">
    <property type="term" value="F:metallopeptidase activity"/>
    <property type="evidence" value="ECO:0007669"/>
    <property type="project" value="InterPro"/>
</dbReference>
<dbReference type="InterPro" id="IPR034015">
    <property type="entry name" value="M1_LTA4H"/>
</dbReference>
<keyword evidence="2" id="KW-0479">Metal-binding</keyword>
<evidence type="ECO:0000256" key="1">
    <source>
        <dbReference type="PIRSR" id="PIRSR634015-1"/>
    </source>
</evidence>
<dbReference type="CDD" id="cd09604">
    <property type="entry name" value="M1_APN_like"/>
    <property type="match status" value="1"/>
</dbReference>
<proteinExistence type="predicted"/>
<dbReference type="Pfam" id="PF01433">
    <property type="entry name" value="Peptidase_M1"/>
    <property type="match status" value="1"/>
</dbReference>
<evidence type="ECO:0000313" key="5">
    <source>
        <dbReference type="Proteomes" id="UP000753961"/>
    </source>
</evidence>
<accession>A0A953L5X3</accession>